<dbReference type="InterPro" id="IPR016064">
    <property type="entry name" value="NAD/diacylglycerol_kinase_sf"/>
</dbReference>
<dbReference type="SMART" id="SM00046">
    <property type="entry name" value="DAGKc"/>
    <property type="match status" value="1"/>
</dbReference>
<dbReference type="InterPro" id="IPR001206">
    <property type="entry name" value="Diacylglycerol_kinase_cat_dom"/>
</dbReference>
<dbReference type="InterPro" id="IPR005218">
    <property type="entry name" value="Diacylglycerol/lipid_kinase"/>
</dbReference>
<gene>
    <name evidence="14" type="ORF">BHF71_07930</name>
</gene>
<evidence type="ECO:0000313" key="15">
    <source>
        <dbReference type="Proteomes" id="UP000243739"/>
    </source>
</evidence>
<evidence type="ECO:0000256" key="2">
    <source>
        <dbReference type="ARBA" id="ARBA00005983"/>
    </source>
</evidence>
<dbReference type="PROSITE" id="PS50146">
    <property type="entry name" value="DAGK"/>
    <property type="match status" value="1"/>
</dbReference>
<keyword evidence="9" id="KW-0460">Magnesium</keyword>
<proteinExistence type="inferred from homology"/>
<dbReference type="Pfam" id="PF00781">
    <property type="entry name" value="DAGK_cat"/>
    <property type="match status" value="1"/>
</dbReference>
<dbReference type="GO" id="GO:0008654">
    <property type="term" value="P:phospholipid biosynthetic process"/>
    <property type="evidence" value="ECO:0007669"/>
    <property type="project" value="UniProtKB-KW"/>
</dbReference>
<dbReference type="Gene3D" id="3.40.50.10330">
    <property type="entry name" value="Probable inorganic polyphosphate/atp-NAD kinase, domain 1"/>
    <property type="match status" value="1"/>
</dbReference>
<evidence type="ECO:0000256" key="1">
    <source>
        <dbReference type="ARBA" id="ARBA00001946"/>
    </source>
</evidence>
<dbReference type="InterPro" id="IPR050187">
    <property type="entry name" value="Lipid_Phosphate_FormReg"/>
</dbReference>
<dbReference type="SUPFAM" id="SSF111331">
    <property type="entry name" value="NAD kinase/diacylglycerol kinase-like"/>
    <property type="match status" value="1"/>
</dbReference>
<accession>A0A1D2YVE3</accession>
<dbReference type="Pfam" id="PF19279">
    <property type="entry name" value="YegS_C"/>
    <property type="match status" value="1"/>
</dbReference>
<comment type="cofactor">
    <cofactor evidence="1">
        <name>Mg(2+)</name>
        <dbReference type="ChEBI" id="CHEBI:18420"/>
    </cofactor>
</comment>
<evidence type="ECO:0000256" key="10">
    <source>
        <dbReference type="ARBA" id="ARBA00023098"/>
    </source>
</evidence>
<dbReference type="NCBIfam" id="TIGR00147">
    <property type="entry name" value="YegS/Rv2252/BmrU family lipid kinase"/>
    <property type="match status" value="1"/>
</dbReference>
<keyword evidence="10" id="KW-0443">Lipid metabolism</keyword>
<keyword evidence="15" id="KW-1185">Reference proteome</keyword>
<sequence>MYIIINPISGKGSSLKIIPKIKEYLDGKKIKYKEIYTQYEGHATEIAEQNKNKADIGLIIVVSGDGTLNEVINGWYPSQIPIGYIPSGTGNDYAREMGIPKDPILALERILKKEVKKIDIGRINDRYFINVASMGFDGEVAHFVNNSKLKRLFGKLVYVFGVLRILLSYNPKQVKLVIDDKIHKYERVWLVAVANNRFYGGGMAICPNAQNNDGQLDICIIKDITRLQLLRLFPLIFSGKHIEYPMIEKINGKKIEVYTDDRFKIQADGEIFADMKIKFEIIKKALNVV</sequence>
<evidence type="ECO:0000256" key="7">
    <source>
        <dbReference type="ARBA" id="ARBA00022777"/>
    </source>
</evidence>
<keyword evidence="12" id="KW-1208">Phospholipid metabolism</keyword>
<evidence type="ECO:0000256" key="9">
    <source>
        <dbReference type="ARBA" id="ARBA00022842"/>
    </source>
</evidence>
<keyword evidence="8" id="KW-0067">ATP-binding</keyword>
<evidence type="ECO:0000256" key="3">
    <source>
        <dbReference type="ARBA" id="ARBA00022516"/>
    </source>
</evidence>
<dbReference type="EMBL" id="MIJF01000016">
    <property type="protein sequence ID" value="OEF99690.1"/>
    <property type="molecule type" value="Genomic_DNA"/>
</dbReference>
<keyword evidence="4" id="KW-0808">Transferase</keyword>
<dbReference type="STRING" id="337097.BHF71_07930"/>
<evidence type="ECO:0000256" key="6">
    <source>
        <dbReference type="ARBA" id="ARBA00022741"/>
    </source>
</evidence>
<dbReference type="AlphaFoldDB" id="A0A1D2YVE3"/>
<evidence type="ECO:0000313" key="14">
    <source>
        <dbReference type="EMBL" id="OEF99690.1"/>
    </source>
</evidence>
<comment type="similarity">
    <text evidence="2">Belongs to the diacylglycerol/lipid kinase family.</text>
</comment>
<dbReference type="Proteomes" id="UP000243739">
    <property type="component" value="Unassembled WGS sequence"/>
</dbReference>
<evidence type="ECO:0000256" key="4">
    <source>
        <dbReference type="ARBA" id="ARBA00022679"/>
    </source>
</evidence>
<evidence type="ECO:0000256" key="8">
    <source>
        <dbReference type="ARBA" id="ARBA00022840"/>
    </source>
</evidence>
<protein>
    <recommendedName>
        <fullName evidence="13">DAGKc domain-containing protein</fullName>
    </recommendedName>
</protein>
<keyword evidence="11" id="KW-0594">Phospholipid biosynthesis</keyword>
<feature type="domain" description="DAGKc" evidence="13">
    <location>
        <begin position="1"/>
        <end position="127"/>
    </location>
</feature>
<dbReference type="Gene3D" id="2.60.200.40">
    <property type="match status" value="1"/>
</dbReference>
<reference evidence="14 15" key="1">
    <citation type="submission" date="2016-09" db="EMBL/GenBank/DDBJ databases">
        <title>Draft genome sequence for the type strain of Vulcanibacillus modesticaldus BR, a strictly anaerobic, moderately thermophilic, and nitrate-reducing bacterium from deep sea-hydrothermal vents of the Mid-Atlantic Ridge.</title>
        <authorList>
            <person name="Abin C.A."/>
            <person name="Hollibaugh J.T."/>
        </authorList>
    </citation>
    <scope>NUCLEOTIDE SEQUENCE [LARGE SCALE GENOMIC DNA]</scope>
    <source>
        <strain evidence="14 15">BR</strain>
    </source>
</reference>
<dbReference type="PANTHER" id="PTHR12358">
    <property type="entry name" value="SPHINGOSINE KINASE"/>
    <property type="match status" value="1"/>
</dbReference>
<dbReference type="InterPro" id="IPR017438">
    <property type="entry name" value="ATP-NAD_kinase_N"/>
</dbReference>
<evidence type="ECO:0000256" key="5">
    <source>
        <dbReference type="ARBA" id="ARBA00022723"/>
    </source>
</evidence>
<dbReference type="GO" id="GO:0016301">
    <property type="term" value="F:kinase activity"/>
    <property type="evidence" value="ECO:0007669"/>
    <property type="project" value="UniProtKB-KW"/>
</dbReference>
<comment type="caution">
    <text evidence="14">The sequence shown here is derived from an EMBL/GenBank/DDBJ whole genome shotgun (WGS) entry which is preliminary data.</text>
</comment>
<evidence type="ECO:0000256" key="12">
    <source>
        <dbReference type="ARBA" id="ARBA00023264"/>
    </source>
</evidence>
<dbReference type="PANTHER" id="PTHR12358:SF106">
    <property type="entry name" value="LIPID KINASE YEGS"/>
    <property type="match status" value="1"/>
</dbReference>
<dbReference type="GO" id="GO:0046872">
    <property type="term" value="F:metal ion binding"/>
    <property type="evidence" value="ECO:0007669"/>
    <property type="project" value="UniProtKB-KW"/>
</dbReference>
<keyword evidence="7" id="KW-0418">Kinase</keyword>
<keyword evidence="5" id="KW-0479">Metal-binding</keyword>
<dbReference type="GO" id="GO:0005886">
    <property type="term" value="C:plasma membrane"/>
    <property type="evidence" value="ECO:0007669"/>
    <property type="project" value="TreeGrafter"/>
</dbReference>
<evidence type="ECO:0000259" key="13">
    <source>
        <dbReference type="PROSITE" id="PS50146"/>
    </source>
</evidence>
<dbReference type="GO" id="GO:0005524">
    <property type="term" value="F:ATP binding"/>
    <property type="evidence" value="ECO:0007669"/>
    <property type="project" value="UniProtKB-KW"/>
</dbReference>
<dbReference type="InterPro" id="IPR045540">
    <property type="entry name" value="YegS/DAGK_C"/>
</dbReference>
<organism evidence="14 15">
    <name type="scientific">Vulcanibacillus modesticaldus</name>
    <dbReference type="NCBI Taxonomy" id="337097"/>
    <lineage>
        <taxon>Bacteria</taxon>
        <taxon>Bacillati</taxon>
        <taxon>Bacillota</taxon>
        <taxon>Bacilli</taxon>
        <taxon>Bacillales</taxon>
        <taxon>Bacillaceae</taxon>
        <taxon>Vulcanibacillus</taxon>
    </lineage>
</organism>
<evidence type="ECO:0000256" key="11">
    <source>
        <dbReference type="ARBA" id="ARBA00023209"/>
    </source>
</evidence>
<keyword evidence="6" id="KW-0547">Nucleotide-binding</keyword>
<name>A0A1D2YVE3_9BACI</name>
<keyword evidence="3" id="KW-0444">Lipid biosynthesis</keyword>